<keyword evidence="7" id="KW-0660">Purine salvage</keyword>
<dbReference type="EMBL" id="CAUJNA010000902">
    <property type="protein sequence ID" value="CAJ1382436.1"/>
    <property type="molecule type" value="Genomic_DNA"/>
</dbReference>
<evidence type="ECO:0000256" key="9">
    <source>
        <dbReference type="ARBA" id="ARBA00022833"/>
    </source>
</evidence>
<keyword evidence="13" id="KW-1185">Reference proteome</keyword>
<dbReference type="InterPro" id="IPR001365">
    <property type="entry name" value="A_deaminase_dom"/>
</dbReference>
<evidence type="ECO:0000313" key="13">
    <source>
        <dbReference type="Proteomes" id="UP001178507"/>
    </source>
</evidence>
<accession>A0AA36I910</accession>
<proteinExistence type="inferred from homology"/>
<dbReference type="NCBIfam" id="TIGR01430">
    <property type="entry name" value="aden_deam"/>
    <property type="match status" value="1"/>
</dbReference>
<dbReference type="GO" id="GO:0009168">
    <property type="term" value="P:purine ribonucleoside monophosphate biosynthetic process"/>
    <property type="evidence" value="ECO:0007669"/>
    <property type="project" value="InterPro"/>
</dbReference>
<evidence type="ECO:0000256" key="8">
    <source>
        <dbReference type="ARBA" id="ARBA00022801"/>
    </source>
</evidence>
<evidence type="ECO:0000256" key="7">
    <source>
        <dbReference type="ARBA" id="ARBA00022726"/>
    </source>
</evidence>
<dbReference type="GO" id="GO:0006166">
    <property type="term" value="P:purine ribonucleoside salvage"/>
    <property type="evidence" value="ECO:0007669"/>
    <property type="project" value="UniProtKB-KW"/>
</dbReference>
<dbReference type="Pfam" id="PF00962">
    <property type="entry name" value="A_deaminase"/>
    <property type="match status" value="1"/>
</dbReference>
<keyword evidence="6" id="KW-0479">Metal-binding</keyword>
<organism evidence="12 13">
    <name type="scientific">Effrenium voratum</name>
    <dbReference type="NCBI Taxonomy" id="2562239"/>
    <lineage>
        <taxon>Eukaryota</taxon>
        <taxon>Sar</taxon>
        <taxon>Alveolata</taxon>
        <taxon>Dinophyceae</taxon>
        <taxon>Suessiales</taxon>
        <taxon>Symbiodiniaceae</taxon>
        <taxon>Effrenium</taxon>
    </lineage>
</organism>
<dbReference type="SUPFAM" id="SSF51556">
    <property type="entry name" value="Metallo-dependent hydrolases"/>
    <property type="match status" value="1"/>
</dbReference>
<comment type="similarity">
    <text evidence="3">Belongs to the metallo-dependent hydrolases superfamily. Adenosine and AMP deaminases family.</text>
</comment>
<dbReference type="GO" id="GO:0060169">
    <property type="term" value="P:negative regulation of adenosine receptor signaling pathway"/>
    <property type="evidence" value="ECO:0007669"/>
    <property type="project" value="TreeGrafter"/>
</dbReference>
<feature type="domain" description="Adenosine deaminase" evidence="11">
    <location>
        <begin position="30"/>
        <end position="399"/>
    </location>
</feature>
<dbReference type="GO" id="GO:0009897">
    <property type="term" value="C:external side of plasma membrane"/>
    <property type="evidence" value="ECO:0007669"/>
    <property type="project" value="TreeGrafter"/>
</dbReference>
<dbReference type="GO" id="GO:0004000">
    <property type="term" value="F:adenosine deaminase activity"/>
    <property type="evidence" value="ECO:0007669"/>
    <property type="project" value="TreeGrafter"/>
</dbReference>
<dbReference type="GO" id="GO:0043103">
    <property type="term" value="P:hypoxanthine salvage"/>
    <property type="evidence" value="ECO:0007669"/>
    <property type="project" value="TreeGrafter"/>
</dbReference>
<sequence>MAPDERQAVRAGYATHGERPDDKTWAHLLPKVELHVHLDGAFDPALLFELAKKRLGELPENTESAVTGKAMAVRDKVASCEKLEDFEKLITCKGQRSLKAMLDCFNIFLPCVRGDLNAVEEMSYRFCCRQAKENVVYTEEFPREVWPGLVRYSPHLLLDGEYFSGETRLDPEAAVAAVTRGLRRGCREHGIVVNQILCCISFQPSWSTAIVDLALKHRDAFPCAVVGIDVAAGEVGDDPAQHAPAFQRANELGIKATLHAGEMGGPENVRHAVFDFRAARVGHGYAAADQPELLKACVAEGAHFEVCPTSSQETGAWHYTDDKPPWPKHPLHAMLEAGASVSINSDDPSVFVTDLTEEFCVCLRAGLTRQEALQLNRNALQAAFGDRKELQEVRRLIDAYAMQMDPVSVSA</sequence>
<dbReference type="PROSITE" id="PS00485">
    <property type="entry name" value="A_DEAMINASE"/>
    <property type="match status" value="1"/>
</dbReference>
<dbReference type="PANTHER" id="PTHR11409:SF43">
    <property type="entry name" value="ADENOSINE DEAMINASE"/>
    <property type="match status" value="1"/>
</dbReference>
<evidence type="ECO:0000256" key="1">
    <source>
        <dbReference type="ARBA" id="ARBA00001947"/>
    </source>
</evidence>
<dbReference type="GO" id="GO:0046103">
    <property type="term" value="P:inosine biosynthetic process"/>
    <property type="evidence" value="ECO:0007669"/>
    <property type="project" value="TreeGrafter"/>
</dbReference>
<evidence type="ECO:0000256" key="5">
    <source>
        <dbReference type="ARBA" id="ARBA00018099"/>
    </source>
</evidence>
<dbReference type="PANTHER" id="PTHR11409">
    <property type="entry name" value="ADENOSINE DEAMINASE"/>
    <property type="match status" value="1"/>
</dbReference>
<dbReference type="AlphaFoldDB" id="A0AA36I910"/>
<dbReference type="GO" id="GO:0046872">
    <property type="term" value="F:metal ion binding"/>
    <property type="evidence" value="ECO:0007669"/>
    <property type="project" value="UniProtKB-KW"/>
</dbReference>
<evidence type="ECO:0000256" key="10">
    <source>
        <dbReference type="ARBA" id="ARBA00047764"/>
    </source>
</evidence>
<dbReference type="Gene3D" id="3.20.20.140">
    <property type="entry name" value="Metal-dependent hydrolases"/>
    <property type="match status" value="1"/>
</dbReference>
<dbReference type="EC" id="3.5.4.4" evidence="4"/>
<evidence type="ECO:0000259" key="11">
    <source>
        <dbReference type="Pfam" id="PF00962"/>
    </source>
</evidence>
<gene>
    <name evidence="12" type="ORF">EVOR1521_LOCUS9807</name>
</gene>
<evidence type="ECO:0000256" key="4">
    <source>
        <dbReference type="ARBA" id="ARBA00012784"/>
    </source>
</evidence>
<protein>
    <recommendedName>
        <fullName evidence="5">Adenosine deaminase</fullName>
        <ecNumber evidence="4">3.5.4.4</ecNumber>
    </recommendedName>
</protein>
<name>A0AA36I910_9DINO</name>
<keyword evidence="8" id="KW-0378">Hydrolase</keyword>
<comment type="caution">
    <text evidence="12">The sequence shown here is derived from an EMBL/GenBank/DDBJ whole genome shotgun (WGS) entry which is preliminary data.</text>
</comment>
<dbReference type="InterPro" id="IPR032466">
    <property type="entry name" value="Metal_Hydrolase"/>
</dbReference>
<dbReference type="InterPro" id="IPR006650">
    <property type="entry name" value="A/AMP_deam_AS"/>
</dbReference>
<evidence type="ECO:0000256" key="2">
    <source>
        <dbReference type="ARBA" id="ARBA00005058"/>
    </source>
</evidence>
<dbReference type="InterPro" id="IPR006330">
    <property type="entry name" value="Ado/ade_deaminase"/>
</dbReference>
<dbReference type="Proteomes" id="UP001178507">
    <property type="component" value="Unassembled WGS sequence"/>
</dbReference>
<dbReference type="GO" id="GO:0006154">
    <property type="term" value="P:adenosine catabolic process"/>
    <property type="evidence" value="ECO:0007669"/>
    <property type="project" value="TreeGrafter"/>
</dbReference>
<evidence type="ECO:0000256" key="3">
    <source>
        <dbReference type="ARBA" id="ARBA00006676"/>
    </source>
</evidence>
<reference evidence="12" key="1">
    <citation type="submission" date="2023-08" db="EMBL/GenBank/DDBJ databases">
        <authorList>
            <person name="Chen Y."/>
            <person name="Shah S."/>
            <person name="Dougan E. K."/>
            <person name="Thang M."/>
            <person name="Chan C."/>
        </authorList>
    </citation>
    <scope>NUCLEOTIDE SEQUENCE</scope>
</reference>
<comment type="catalytic activity">
    <reaction evidence="10">
        <text>adenosine + H2O + H(+) = inosine + NH4(+)</text>
        <dbReference type="Rhea" id="RHEA:24408"/>
        <dbReference type="ChEBI" id="CHEBI:15377"/>
        <dbReference type="ChEBI" id="CHEBI:15378"/>
        <dbReference type="ChEBI" id="CHEBI:16335"/>
        <dbReference type="ChEBI" id="CHEBI:17596"/>
        <dbReference type="ChEBI" id="CHEBI:28938"/>
        <dbReference type="EC" id="3.5.4.4"/>
    </reaction>
</comment>
<dbReference type="GO" id="GO:0005829">
    <property type="term" value="C:cytosol"/>
    <property type="evidence" value="ECO:0007669"/>
    <property type="project" value="TreeGrafter"/>
</dbReference>
<keyword evidence="9" id="KW-0862">Zinc</keyword>
<evidence type="ECO:0000313" key="12">
    <source>
        <dbReference type="EMBL" id="CAJ1382436.1"/>
    </source>
</evidence>
<comment type="cofactor">
    <cofactor evidence="1">
        <name>Zn(2+)</name>
        <dbReference type="ChEBI" id="CHEBI:29105"/>
    </cofactor>
</comment>
<comment type="pathway">
    <text evidence="2">Purine metabolism; purine nucleoside salvage.</text>
</comment>
<evidence type="ECO:0000256" key="6">
    <source>
        <dbReference type="ARBA" id="ARBA00022723"/>
    </source>
</evidence>